<dbReference type="PANTHER" id="PTHR43712:SF2">
    <property type="entry name" value="O-METHYLTRANSFERASE CICE"/>
    <property type="match status" value="1"/>
</dbReference>
<comment type="caution">
    <text evidence="7">The sequence shown here is derived from an EMBL/GenBank/DDBJ whole genome shotgun (WGS) entry which is preliminary data.</text>
</comment>
<feature type="domain" description="O-methyltransferase C-terminal" evidence="5">
    <location>
        <begin position="111"/>
        <end position="314"/>
    </location>
</feature>
<gene>
    <name evidence="7" type="ORF">DMA12_15105</name>
</gene>
<evidence type="ECO:0000313" key="8">
    <source>
        <dbReference type="Proteomes" id="UP000286716"/>
    </source>
</evidence>
<proteinExistence type="predicted"/>
<keyword evidence="1 7" id="KW-0489">Methyltransferase</keyword>
<dbReference type="GO" id="GO:0008171">
    <property type="term" value="F:O-methyltransferase activity"/>
    <property type="evidence" value="ECO:0007669"/>
    <property type="project" value="InterPro"/>
</dbReference>
<dbReference type="SUPFAM" id="SSF46785">
    <property type="entry name" value="Winged helix' DNA-binding domain"/>
    <property type="match status" value="1"/>
</dbReference>
<evidence type="ECO:0000259" key="5">
    <source>
        <dbReference type="Pfam" id="PF00891"/>
    </source>
</evidence>
<dbReference type="Gene3D" id="3.40.50.150">
    <property type="entry name" value="Vaccinia Virus protein VP39"/>
    <property type="match status" value="1"/>
</dbReference>
<dbReference type="InterPro" id="IPR036390">
    <property type="entry name" value="WH_DNA-bd_sf"/>
</dbReference>
<keyword evidence="8" id="KW-1185">Reference proteome</keyword>
<dbReference type="AlphaFoldDB" id="A0A428WP97"/>
<dbReference type="GO" id="GO:0032259">
    <property type="term" value="P:methylation"/>
    <property type="evidence" value="ECO:0007669"/>
    <property type="project" value="UniProtKB-KW"/>
</dbReference>
<reference evidence="7 8" key="1">
    <citation type="submission" date="2018-05" db="EMBL/GenBank/DDBJ databases">
        <title>Evolution of GPA BGCs.</title>
        <authorList>
            <person name="Waglechner N."/>
            <person name="Wright G.D."/>
        </authorList>
    </citation>
    <scope>NUCLEOTIDE SEQUENCE [LARGE SCALE GENOMIC DNA]</scope>
    <source>
        <strain evidence="7 8">DSM 5908</strain>
    </source>
</reference>
<feature type="domain" description="O-methyltransferase dimerisation" evidence="6">
    <location>
        <begin position="17"/>
        <end position="89"/>
    </location>
</feature>
<name>A0A428WP97_AMYBA</name>
<organism evidence="7 8">
    <name type="scientific">Amycolatopsis balhimycina DSM 5908</name>
    <dbReference type="NCBI Taxonomy" id="1081091"/>
    <lineage>
        <taxon>Bacteria</taxon>
        <taxon>Bacillati</taxon>
        <taxon>Actinomycetota</taxon>
        <taxon>Actinomycetes</taxon>
        <taxon>Pseudonocardiales</taxon>
        <taxon>Pseudonocardiaceae</taxon>
        <taxon>Amycolatopsis</taxon>
    </lineage>
</organism>
<protein>
    <submittedName>
        <fullName evidence="7">Methyltransferase</fullName>
    </submittedName>
</protein>
<dbReference type="InterPro" id="IPR001077">
    <property type="entry name" value="COMT_C"/>
</dbReference>
<evidence type="ECO:0000313" key="7">
    <source>
        <dbReference type="EMBL" id="RSM44869.1"/>
    </source>
</evidence>
<dbReference type="OrthoDB" id="582216at2"/>
<dbReference type="PIRSF" id="PIRSF005739">
    <property type="entry name" value="O-mtase"/>
    <property type="match status" value="1"/>
</dbReference>
<dbReference type="InterPro" id="IPR036388">
    <property type="entry name" value="WH-like_DNA-bd_sf"/>
</dbReference>
<dbReference type="GO" id="GO:0046983">
    <property type="term" value="F:protein dimerization activity"/>
    <property type="evidence" value="ECO:0007669"/>
    <property type="project" value="InterPro"/>
</dbReference>
<accession>A0A428WP97</accession>
<dbReference type="SUPFAM" id="SSF53335">
    <property type="entry name" value="S-adenosyl-L-methionine-dependent methyltransferases"/>
    <property type="match status" value="1"/>
</dbReference>
<keyword evidence="2 7" id="KW-0808">Transferase</keyword>
<dbReference type="Proteomes" id="UP000286716">
    <property type="component" value="Unassembled WGS sequence"/>
</dbReference>
<keyword evidence="3" id="KW-0949">S-adenosyl-L-methionine</keyword>
<evidence type="ECO:0000256" key="3">
    <source>
        <dbReference type="ARBA" id="ARBA00022691"/>
    </source>
</evidence>
<dbReference type="InterPro" id="IPR029063">
    <property type="entry name" value="SAM-dependent_MTases_sf"/>
</dbReference>
<dbReference type="PANTHER" id="PTHR43712">
    <property type="entry name" value="PUTATIVE (AFU_ORTHOLOGUE AFUA_4G14580)-RELATED"/>
    <property type="match status" value="1"/>
</dbReference>
<evidence type="ECO:0000256" key="4">
    <source>
        <dbReference type="PIRSR" id="PIRSR005739-1"/>
    </source>
</evidence>
<dbReference type="Pfam" id="PF00891">
    <property type="entry name" value="Methyltransf_2"/>
    <property type="match status" value="1"/>
</dbReference>
<feature type="active site" description="Proton acceptor" evidence="4">
    <location>
        <position position="242"/>
    </location>
</feature>
<evidence type="ECO:0000256" key="1">
    <source>
        <dbReference type="ARBA" id="ARBA00022603"/>
    </source>
</evidence>
<evidence type="ECO:0000256" key="2">
    <source>
        <dbReference type="ARBA" id="ARBA00022679"/>
    </source>
</evidence>
<dbReference type="InterPro" id="IPR016461">
    <property type="entry name" value="COMT-like"/>
</dbReference>
<dbReference type="PROSITE" id="PS51683">
    <property type="entry name" value="SAM_OMT_II"/>
    <property type="match status" value="1"/>
</dbReference>
<dbReference type="Gene3D" id="1.10.10.10">
    <property type="entry name" value="Winged helix-like DNA-binding domain superfamily/Winged helix DNA-binding domain"/>
    <property type="match status" value="1"/>
</dbReference>
<evidence type="ECO:0000259" key="6">
    <source>
        <dbReference type="Pfam" id="PF08100"/>
    </source>
</evidence>
<sequence>MTRAVAADPVALKRLGNAFCEAKLLLTATELGLFTVLDAGPATAEEVRAALKLGERGVRDFLDALVALGLLERTDGRYRNGPAAGQFLVRDKESYAGGFLERANRMLYPAWGNLTEALRTGAPQAQAPYSAVAANPAKLTAFLSMMDSVNGLLVPDIDRAFPWAEVRTVADIGGARGNLAGLLARNHDTLRGTVFDLPALNEAANAHLAGLGVADRVTFQPGDFFADELPTADVLILGHVLHNWSPEQRKQLVELCYAALEPGGALLVYDAMLDDEPGSISKLLVSLNMLLVTEGGSEYPVGECLGYLADAGFRTTGSHPIGADNTLVIGYK</sequence>
<dbReference type="InterPro" id="IPR012967">
    <property type="entry name" value="COMT_dimerisation"/>
</dbReference>
<dbReference type="EMBL" id="QHHU01000018">
    <property type="protein sequence ID" value="RSM44869.1"/>
    <property type="molecule type" value="Genomic_DNA"/>
</dbReference>
<dbReference type="Pfam" id="PF08100">
    <property type="entry name" value="Dimerisation"/>
    <property type="match status" value="1"/>
</dbReference>